<dbReference type="SUPFAM" id="SSF159006">
    <property type="entry name" value="YopX-like"/>
    <property type="match status" value="1"/>
</dbReference>
<feature type="non-terminal residue" evidence="2">
    <location>
        <position position="126"/>
    </location>
</feature>
<dbReference type="InterPro" id="IPR023385">
    <property type="entry name" value="YopX-like_C"/>
</dbReference>
<evidence type="ECO:0000259" key="1">
    <source>
        <dbReference type="Pfam" id="PF09643"/>
    </source>
</evidence>
<accession>A0A0F9EJH6</accession>
<gene>
    <name evidence="2" type="ORF">LCGC14_2067460</name>
</gene>
<reference evidence="2" key="1">
    <citation type="journal article" date="2015" name="Nature">
        <title>Complex archaea that bridge the gap between prokaryotes and eukaryotes.</title>
        <authorList>
            <person name="Spang A."/>
            <person name="Saw J.H."/>
            <person name="Jorgensen S.L."/>
            <person name="Zaremba-Niedzwiedzka K."/>
            <person name="Martijn J."/>
            <person name="Lind A.E."/>
            <person name="van Eijk R."/>
            <person name="Schleper C."/>
            <person name="Guy L."/>
            <person name="Ettema T.J."/>
        </authorList>
    </citation>
    <scope>NUCLEOTIDE SEQUENCE</scope>
</reference>
<proteinExistence type="predicted"/>
<name>A0A0F9EJH6_9ZZZZ</name>
<dbReference type="EMBL" id="LAZR01024732">
    <property type="protein sequence ID" value="KKL74184.1"/>
    <property type="molecule type" value="Genomic_DNA"/>
</dbReference>
<comment type="caution">
    <text evidence="2">The sequence shown here is derived from an EMBL/GenBank/DDBJ whole genome shotgun (WGS) entry which is preliminary data.</text>
</comment>
<feature type="domain" description="YopX protein" evidence="1">
    <location>
        <begin position="6"/>
        <end position="126"/>
    </location>
</feature>
<sequence length="126" mass="14648">MREIKLRGWDTKKKRMYSAEEMGRDQLTLSPDGRGFINVHGRDTKLSKYYTYIIPLQYTGDKDKNGVEIYHDDLYKARNSIVYRVEMKVDGWGLFSGNSKCGVPSLYWMNICEKTNGEVIGNIHEN</sequence>
<organism evidence="2">
    <name type="scientific">marine sediment metagenome</name>
    <dbReference type="NCBI Taxonomy" id="412755"/>
    <lineage>
        <taxon>unclassified sequences</taxon>
        <taxon>metagenomes</taxon>
        <taxon>ecological metagenomes</taxon>
    </lineage>
</organism>
<evidence type="ECO:0000313" key="2">
    <source>
        <dbReference type="EMBL" id="KKL74184.1"/>
    </source>
</evidence>
<dbReference type="Gene3D" id="2.30.30.290">
    <property type="entry name" value="YopX-like domains"/>
    <property type="match status" value="1"/>
</dbReference>
<protein>
    <recommendedName>
        <fullName evidence="1">YopX protein domain-containing protein</fullName>
    </recommendedName>
</protein>
<dbReference type="Pfam" id="PF09643">
    <property type="entry name" value="YopX"/>
    <property type="match status" value="1"/>
</dbReference>
<dbReference type="AlphaFoldDB" id="A0A0F9EJH6"/>
<dbReference type="InterPro" id="IPR019096">
    <property type="entry name" value="YopX_protein"/>
</dbReference>